<evidence type="ECO:0000313" key="6">
    <source>
        <dbReference type="EMBL" id="QGT78570.1"/>
    </source>
</evidence>
<evidence type="ECO:0000256" key="4">
    <source>
        <dbReference type="SAM" id="Phobius"/>
    </source>
</evidence>
<proteinExistence type="predicted"/>
<reference evidence="6 7" key="1">
    <citation type="submission" date="2019-11" db="EMBL/GenBank/DDBJ databases">
        <authorList>
            <person name="Zhang J."/>
            <person name="Sun C."/>
        </authorList>
    </citation>
    <scope>NUCLEOTIDE SEQUENCE [LARGE SCALE GENOMIC DNA]</scope>
    <source>
        <strain evidence="7">sp2</strain>
    </source>
</reference>
<dbReference type="InterPro" id="IPR041698">
    <property type="entry name" value="Methyltransf_25"/>
</dbReference>
<feature type="transmembrane region" description="Helical" evidence="4">
    <location>
        <begin position="39"/>
        <end position="57"/>
    </location>
</feature>
<feature type="domain" description="Methyltransferase" evidence="5">
    <location>
        <begin position="129"/>
        <end position="215"/>
    </location>
</feature>
<evidence type="ECO:0000256" key="3">
    <source>
        <dbReference type="ARBA" id="ARBA00022691"/>
    </source>
</evidence>
<dbReference type="EMBL" id="CP046415">
    <property type="protein sequence ID" value="QGT78570.1"/>
    <property type="molecule type" value="Genomic_DNA"/>
</dbReference>
<evidence type="ECO:0000259" key="5">
    <source>
        <dbReference type="Pfam" id="PF13649"/>
    </source>
</evidence>
<dbReference type="PANTHER" id="PTHR13610:SF9">
    <property type="entry name" value="FI06469P"/>
    <property type="match status" value="1"/>
</dbReference>
<keyword evidence="2" id="KW-0808">Transferase</keyword>
<protein>
    <recommendedName>
        <fullName evidence="5">Methyltransferase domain-containing protein</fullName>
    </recommendedName>
</protein>
<organism evidence="6 7">
    <name type="scientific">Guyparkeria halophila</name>
    <dbReference type="NCBI Taxonomy" id="47960"/>
    <lineage>
        <taxon>Bacteria</taxon>
        <taxon>Pseudomonadati</taxon>
        <taxon>Pseudomonadota</taxon>
        <taxon>Gammaproteobacteria</taxon>
        <taxon>Chromatiales</taxon>
        <taxon>Thioalkalibacteraceae</taxon>
        <taxon>Guyparkeria</taxon>
    </lineage>
</organism>
<keyword evidence="4" id="KW-0812">Transmembrane</keyword>
<dbReference type="Pfam" id="PF13649">
    <property type="entry name" value="Methyltransf_25"/>
    <property type="match status" value="1"/>
</dbReference>
<evidence type="ECO:0000256" key="1">
    <source>
        <dbReference type="ARBA" id="ARBA00022603"/>
    </source>
</evidence>
<dbReference type="Proteomes" id="UP000427716">
    <property type="component" value="Chromosome"/>
</dbReference>
<dbReference type="AlphaFoldDB" id="A0A6I6CYT2"/>
<keyword evidence="4" id="KW-1133">Transmembrane helix</keyword>
<accession>A0A6I6CYT2</accession>
<dbReference type="InterPro" id="IPR029063">
    <property type="entry name" value="SAM-dependent_MTases_sf"/>
</dbReference>
<keyword evidence="3" id="KW-0949">S-adenosyl-L-methionine</keyword>
<gene>
    <name evidence="6" type="ORF">GM160_06475</name>
</gene>
<evidence type="ECO:0000256" key="2">
    <source>
        <dbReference type="ARBA" id="ARBA00022679"/>
    </source>
</evidence>
<sequence length="261" mass="29438">MRRHLSLLIGFAVLALAILASLLLARAWADWQGARPAPWLIAGVAGVLAMTMGWRLLPSWWRGVLLLAPLVMWGGLQIHPGWFLAAAVVLLLVQFNAIRHRVPLYRSGTAVIDALEREIRERDIHHLADMGCGDGHLIAALARRLPEVHFTGYETAPVLYLAARWRCRRQANCRVEFRDFWRDTWSDFDAVFTFLSPEPMLRIWRKCQREFAEGGALYSLAFEVPGIEAEALIGAGRFDLHRYPRLPRQAPVPASAESVTS</sequence>
<keyword evidence="4" id="KW-0472">Membrane</keyword>
<evidence type="ECO:0000313" key="7">
    <source>
        <dbReference type="Proteomes" id="UP000427716"/>
    </source>
</evidence>
<dbReference type="InterPro" id="IPR026170">
    <property type="entry name" value="FAM173A/B"/>
</dbReference>
<keyword evidence="7" id="KW-1185">Reference proteome</keyword>
<dbReference type="Gene3D" id="3.40.50.150">
    <property type="entry name" value="Vaccinia Virus protein VP39"/>
    <property type="match status" value="1"/>
</dbReference>
<dbReference type="RefSeq" id="WP_156574016.1">
    <property type="nucleotide sequence ID" value="NZ_CP046415.1"/>
</dbReference>
<dbReference type="GO" id="GO:0016279">
    <property type="term" value="F:protein-lysine N-methyltransferase activity"/>
    <property type="evidence" value="ECO:0007669"/>
    <property type="project" value="InterPro"/>
</dbReference>
<keyword evidence="1" id="KW-0489">Methyltransferase</keyword>
<dbReference type="SUPFAM" id="SSF53335">
    <property type="entry name" value="S-adenosyl-L-methionine-dependent methyltransferases"/>
    <property type="match status" value="1"/>
</dbReference>
<feature type="transmembrane region" description="Helical" evidence="4">
    <location>
        <begin position="64"/>
        <end position="93"/>
    </location>
</feature>
<dbReference type="KEGG" id="ghl:GM160_06475"/>
<dbReference type="PANTHER" id="PTHR13610">
    <property type="entry name" value="METHYLTRANSFERASE DOMAIN-CONTAINING PROTEIN"/>
    <property type="match status" value="1"/>
</dbReference>
<dbReference type="GO" id="GO:0032259">
    <property type="term" value="P:methylation"/>
    <property type="evidence" value="ECO:0007669"/>
    <property type="project" value="UniProtKB-KW"/>
</dbReference>
<name>A0A6I6CYT2_9GAMM</name>